<name>A0A2M4DBG2_ANODA</name>
<evidence type="ECO:0000313" key="2">
    <source>
        <dbReference type="EMBL" id="MBW74912.1"/>
    </source>
</evidence>
<keyword evidence="1" id="KW-0472">Membrane</keyword>
<feature type="transmembrane region" description="Helical" evidence="1">
    <location>
        <begin position="12"/>
        <end position="37"/>
    </location>
</feature>
<feature type="transmembrane region" description="Helical" evidence="1">
    <location>
        <begin position="43"/>
        <end position="62"/>
    </location>
</feature>
<reference evidence="2" key="1">
    <citation type="submission" date="2018-01" db="EMBL/GenBank/DDBJ databases">
        <title>An insight into the sialome of Amazonian anophelines.</title>
        <authorList>
            <person name="Ribeiro J.M."/>
            <person name="Scarpassa V."/>
            <person name="Calvo E."/>
        </authorList>
    </citation>
    <scope>NUCLEOTIDE SEQUENCE</scope>
</reference>
<keyword evidence="1" id="KW-1133">Transmembrane helix</keyword>
<proteinExistence type="predicted"/>
<accession>A0A2M4DBG2</accession>
<sequence>MRRRITMGSVLRLLMMQALAGVKIVMVSLAAMVGVLANVSSSMLLVASMVRWLIFRCFVRCCRGIRVGFMRHLFRVSGSSYMACAVSTNRRNAK</sequence>
<organism evidence="2">
    <name type="scientific">Anopheles darlingi</name>
    <name type="common">Mosquito</name>
    <dbReference type="NCBI Taxonomy" id="43151"/>
    <lineage>
        <taxon>Eukaryota</taxon>
        <taxon>Metazoa</taxon>
        <taxon>Ecdysozoa</taxon>
        <taxon>Arthropoda</taxon>
        <taxon>Hexapoda</taxon>
        <taxon>Insecta</taxon>
        <taxon>Pterygota</taxon>
        <taxon>Neoptera</taxon>
        <taxon>Endopterygota</taxon>
        <taxon>Diptera</taxon>
        <taxon>Nematocera</taxon>
        <taxon>Culicoidea</taxon>
        <taxon>Culicidae</taxon>
        <taxon>Anophelinae</taxon>
        <taxon>Anopheles</taxon>
    </lineage>
</organism>
<dbReference type="EMBL" id="GGFL01010734">
    <property type="protein sequence ID" value="MBW74912.1"/>
    <property type="molecule type" value="Transcribed_RNA"/>
</dbReference>
<dbReference type="AlphaFoldDB" id="A0A2M4DBG2"/>
<keyword evidence="1" id="KW-0812">Transmembrane</keyword>
<evidence type="ECO:0000256" key="1">
    <source>
        <dbReference type="SAM" id="Phobius"/>
    </source>
</evidence>
<protein>
    <submittedName>
        <fullName evidence="2">Uncharacterized protein</fullName>
    </submittedName>
</protein>